<dbReference type="Gene3D" id="3.30.70.1450">
    <property type="entry name" value="Regulator of K+ conductance, C-terminal domain"/>
    <property type="match status" value="1"/>
</dbReference>
<dbReference type="PANTHER" id="PTHR43833:SF7">
    <property type="entry name" value="KTR SYSTEM POTASSIUM UPTAKE PROTEIN C"/>
    <property type="match status" value="1"/>
</dbReference>
<protein>
    <recommendedName>
        <fullName evidence="5">Potassium transporter TrkA</fullName>
    </recommendedName>
</protein>
<dbReference type="InterPro" id="IPR006037">
    <property type="entry name" value="RCK_C"/>
</dbReference>
<dbReference type="PANTHER" id="PTHR43833">
    <property type="entry name" value="POTASSIUM CHANNEL PROTEIN 2-RELATED-RELATED"/>
    <property type="match status" value="1"/>
</dbReference>
<evidence type="ECO:0000313" key="3">
    <source>
        <dbReference type="EMBL" id="OGF96956.1"/>
    </source>
</evidence>
<dbReference type="PROSITE" id="PS51201">
    <property type="entry name" value="RCK_N"/>
    <property type="match status" value="1"/>
</dbReference>
<evidence type="ECO:0008006" key="5">
    <source>
        <dbReference type="Google" id="ProtNLM"/>
    </source>
</evidence>
<reference evidence="3 4" key="1">
    <citation type="journal article" date="2016" name="Nat. Commun.">
        <title>Thousands of microbial genomes shed light on interconnected biogeochemical processes in an aquifer system.</title>
        <authorList>
            <person name="Anantharaman K."/>
            <person name="Brown C.T."/>
            <person name="Hug L.A."/>
            <person name="Sharon I."/>
            <person name="Castelle C.J."/>
            <person name="Probst A.J."/>
            <person name="Thomas B.C."/>
            <person name="Singh A."/>
            <person name="Wilkins M.J."/>
            <person name="Karaoz U."/>
            <person name="Brodie E.L."/>
            <person name="Williams K.H."/>
            <person name="Hubbard S.S."/>
            <person name="Banfield J.F."/>
        </authorList>
    </citation>
    <scope>NUCLEOTIDE SEQUENCE [LARGE SCALE GENOMIC DNA]</scope>
</reference>
<dbReference type="SUPFAM" id="SSF116726">
    <property type="entry name" value="TrkA C-terminal domain-like"/>
    <property type="match status" value="1"/>
</dbReference>
<dbReference type="GO" id="GO:0006813">
    <property type="term" value="P:potassium ion transport"/>
    <property type="evidence" value="ECO:0007669"/>
    <property type="project" value="InterPro"/>
</dbReference>
<dbReference type="Proteomes" id="UP000176992">
    <property type="component" value="Unassembled WGS sequence"/>
</dbReference>
<dbReference type="GO" id="GO:0008324">
    <property type="term" value="F:monoatomic cation transmembrane transporter activity"/>
    <property type="evidence" value="ECO:0007669"/>
    <property type="project" value="InterPro"/>
</dbReference>
<feature type="domain" description="RCK N-terminal" evidence="1">
    <location>
        <begin position="1"/>
        <end position="117"/>
    </location>
</feature>
<dbReference type="EMBL" id="MFIV01000245">
    <property type="protein sequence ID" value="OGF96956.1"/>
    <property type="molecule type" value="Genomic_DNA"/>
</dbReference>
<dbReference type="InterPro" id="IPR036721">
    <property type="entry name" value="RCK_C_sf"/>
</dbReference>
<accession>A0A1F5YAJ1</accession>
<comment type="caution">
    <text evidence="3">The sequence shown here is derived from an EMBL/GenBank/DDBJ whole genome shotgun (WGS) entry which is preliminary data.</text>
</comment>
<dbReference type="Pfam" id="PF02254">
    <property type="entry name" value="TrkA_N"/>
    <property type="match status" value="1"/>
</dbReference>
<proteinExistence type="predicted"/>
<dbReference type="SUPFAM" id="SSF51735">
    <property type="entry name" value="NAD(P)-binding Rossmann-fold domains"/>
    <property type="match status" value="1"/>
</dbReference>
<evidence type="ECO:0000313" key="4">
    <source>
        <dbReference type="Proteomes" id="UP000176992"/>
    </source>
</evidence>
<feature type="domain" description="RCK C-terminal" evidence="2">
    <location>
        <begin position="134"/>
        <end position="220"/>
    </location>
</feature>
<evidence type="ECO:0000259" key="1">
    <source>
        <dbReference type="PROSITE" id="PS51201"/>
    </source>
</evidence>
<dbReference type="Pfam" id="PF02080">
    <property type="entry name" value="TrkA_C"/>
    <property type="match status" value="1"/>
</dbReference>
<dbReference type="Gene3D" id="3.40.50.720">
    <property type="entry name" value="NAD(P)-binding Rossmann-like Domain"/>
    <property type="match status" value="1"/>
</dbReference>
<evidence type="ECO:0000259" key="2">
    <source>
        <dbReference type="PROSITE" id="PS51202"/>
    </source>
</evidence>
<name>A0A1F5YAJ1_9BACT</name>
<organism evidence="3 4">
    <name type="scientific">Candidatus Glassbacteria bacterium GWA2_58_10</name>
    <dbReference type="NCBI Taxonomy" id="1817865"/>
    <lineage>
        <taxon>Bacteria</taxon>
        <taxon>Candidatus Glassiibacteriota</taxon>
    </lineage>
</organism>
<sequence length="223" mass="24820">MKKFMVIGLGNFGSEVVKTLFELGNEVVAIDKSRERVQQISEFSSRAIIADAEDKDFLLNTGALEMDAVVLSMGNNISQSIIATLFLKELGVPYVVVKANDPDHGRALEKIGADRIIYPEQEVAVKLSRQLTEPSVIDFYDLSRDYLMTKLLAPLDLVGKNLLESELREKYDVFVIAVKEAVPDNFLILPGADYRIKDSDVLVILGKATDIERLEKNVRDSNG</sequence>
<dbReference type="PROSITE" id="PS51202">
    <property type="entry name" value="RCK_C"/>
    <property type="match status" value="1"/>
</dbReference>
<gene>
    <name evidence="3" type="ORF">A2Z86_05780</name>
</gene>
<dbReference type="AlphaFoldDB" id="A0A1F5YAJ1"/>
<dbReference type="InterPro" id="IPR050721">
    <property type="entry name" value="Trk_Ktr_HKT_K-transport"/>
</dbReference>
<dbReference type="InterPro" id="IPR036291">
    <property type="entry name" value="NAD(P)-bd_dom_sf"/>
</dbReference>
<dbReference type="InterPro" id="IPR003148">
    <property type="entry name" value="RCK_N"/>
</dbReference>